<dbReference type="RefSeq" id="WP_350351693.1">
    <property type="nucleotide sequence ID" value="NZ_CP158357.1"/>
</dbReference>
<dbReference type="SUPFAM" id="SSF51735">
    <property type="entry name" value="NAD(P)-binding Rossmann-fold domains"/>
    <property type="match status" value="1"/>
</dbReference>
<dbReference type="GO" id="GO:0016491">
    <property type="term" value="F:oxidoreductase activity"/>
    <property type="evidence" value="ECO:0007669"/>
    <property type="project" value="UniProtKB-KW"/>
</dbReference>
<gene>
    <name evidence="4" type="ORF">ABS642_21385</name>
</gene>
<sequence>MTPDRLRVVVAAPLSDEDAARIVELEPRIDLVHEPALLPPMRHAADFSGDPAFRRSAEQQQRFEDLIDGADALYGIPDVDPAALARAVRANPSLAWVQTMAAGGGAQVRAAALTDDELQRVTITTSAGVHGGPLAEFAVFGIFAGAKDLPRLTAQKSDREWSGRWAMRQVSDLTVLVLGLGGIGTETARALVGLGANVVAFHRSGDGVVDGAQIEPLANLGQHLPRADAVVVTLPGTSSTEGMLDDEFFGALKPSATIVNVGRGTVIDEAALMRALANGQVGFAALDVFAVEPLDASSPLWTHPAVVISPHTAALDPREERRIAELFADNAARFLDGRELRNVVDTVEFY</sequence>
<dbReference type="PANTHER" id="PTHR43333">
    <property type="entry name" value="2-HACID_DH_C DOMAIN-CONTAINING PROTEIN"/>
    <property type="match status" value="1"/>
</dbReference>
<organism evidence="4">
    <name type="scientific">Microbacterium sp. A8/3-1</name>
    <dbReference type="NCBI Taxonomy" id="3160749"/>
    <lineage>
        <taxon>Bacteria</taxon>
        <taxon>Bacillati</taxon>
        <taxon>Actinomycetota</taxon>
        <taxon>Actinomycetes</taxon>
        <taxon>Micrococcales</taxon>
        <taxon>Microbacteriaceae</taxon>
        <taxon>Microbacterium</taxon>
    </lineage>
</organism>
<dbReference type="InterPro" id="IPR036291">
    <property type="entry name" value="NAD(P)-bd_dom_sf"/>
</dbReference>
<dbReference type="Pfam" id="PF02826">
    <property type="entry name" value="2-Hacid_dh_C"/>
    <property type="match status" value="1"/>
</dbReference>
<dbReference type="InterPro" id="IPR006140">
    <property type="entry name" value="D-isomer_DH_NAD-bd"/>
</dbReference>
<protein>
    <submittedName>
        <fullName evidence="4">D-2-hydroxyacid dehydrogenase</fullName>
    </submittedName>
</protein>
<dbReference type="Gene3D" id="3.40.50.720">
    <property type="entry name" value="NAD(P)-binding Rossmann-like Domain"/>
    <property type="match status" value="2"/>
</dbReference>
<evidence type="ECO:0000256" key="2">
    <source>
        <dbReference type="ARBA" id="ARBA00023027"/>
    </source>
</evidence>
<feature type="domain" description="D-isomer specific 2-hydroxyacid dehydrogenase NAD-binding" evidence="3">
    <location>
        <begin position="142"/>
        <end position="313"/>
    </location>
</feature>
<dbReference type="CDD" id="cd05300">
    <property type="entry name" value="2-Hacid_dh_1"/>
    <property type="match status" value="1"/>
</dbReference>
<dbReference type="AlphaFoldDB" id="A0AAU7VX77"/>
<name>A0AAU7VX77_9MICO</name>
<evidence type="ECO:0000259" key="3">
    <source>
        <dbReference type="Pfam" id="PF02826"/>
    </source>
</evidence>
<keyword evidence="1" id="KW-0560">Oxidoreductase</keyword>
<keyword evidence="2" id="KW-0520">NAD</keyword>
<dbReference type="PANTHER" id="PTHR43333:SF1">
    <property type="entry name" value="D-ISOMER SPECIFIC 2-HYDROXYACID DEHYDROGENASE NAD-BINDING DOMAIN-CONTAINING PROTEIN"/>
    <property type="match status" value="1"/>
</dbReference>
<accession>A0AAU7VX77</accession>
<dbReference type="GO" id="GO:0051287">
    <property type="term" value="F:NAD binding"/>
    <property type="evidence" value="ECO:0007669"/>
    <property type="project" value="InterPro"/>
</dbReference>
<proteinExistence type="predicted"/>
<evidence type="ECO:0000256" key="1">
    <source>
        <dbReference type="ARBA" id="ARBA00023002"/>
    </source>
</evidence>
<evidence type="ECO:0000313" key="4">
    <source>
        <dbReference type="EMBL" id="XBX78425.1"/>
    </source>
</evidence>
<reference evidence="4" key="1">
    <citation type="submission" date="2024-06" db="EMBL/GenBank/DDBJ databases">
        <title>Draft genome sequence of Microbacterium sp. strain A8/3-1, isolated from Oxytropis tragacanthoides Fisch. ex DC. Root nodules in the Altai region of Russia.</title>
        <authorList>
            <person name="Sazanova A."/>
            <person name="Guro P."/>
            <person name="Kuznetsova I."/>
            <person name="Belimov A."/>
            <person name="Safronova V."/>
        </authorList>
    </citation>
    <scope>NUCLEOTIDE SEQUENCE</scope>
    <source>
        <strain evidence="4">A8/3-1</strain>
    </source>
</reference>
<dbReference type="EMBL" id="CP158357">
    <property type="protein sequence ID" value="XBX78425.1"/>
    <property type="molecule type" value="Genomic_DNA"/>
</dbReference>